<accession>A0A9P1G1J3</accession>
<organism evidence="1">
    <name type="scientific">Cladocopium goreaui</name>
    <dbReference type="NCBI Taxonomy" id="2562237"/>
    <lineage>
        <taxon>Eukaryota</taxon>
        <taxon>Sar</taxon>
        <taxon>Alveolata</taxon>
        <taxon>Dinophyceae</taxon>
        <taxon>Suessiales</taxon>
        <taxon>Symbiodiniaceae</taxon>
        <taxon>Cladocopium</taxon>
    </lineage>
</organism>
<dbReference type="EMBL" id="CAMXCT030002157">
    <property type="protein sequence ID" value="CAL4783393.1"/>
    <property type="molecule type" value="Genomic_DNA"/>
</dbReference>
<evidence type="ECO:0000313" key="1">
    <source>
        <dbReference type="EMBL" id="CAI3996081.1"/>
    </source>
</evidence>
<evidence type="ECO:0008006" key="4">
    <source>
        <dbReference type="Google" id="ProtNLM"/>
    </source>
</evidence>
<proteinExistence type="predicted"/>
<sequence length="201" mass="23107">MPHMLHVAAPLASELLATLEQEHTREIVTLYEEQVRLREELRRVVDLMQQEVLPRERQLHDMFEQLNAAFHSSAENMRRQQEEFHARASQVTQRHDDSRRQMLDPLQEAERELARINSILQQPLVISNDLPPQVLQHIQALPTSTWQPAKAAPRAASFSDNGHVPNCPNCGNEYAGDSLFCRKCGQKREGVDRPPSLALRR</sequence>
<dbReference type="Proteomes" id="UP001152797">
    <property type="component" value="Unassembled WGS sequence"/>
</dbReference>
<evidence type="ECO:0000313" key="2">
    <source>
        <dbReference type="EMBL" id="CAL4783393.1"/>
    </source>
</evidence>
<keyword evidence="3" id="KW-1185">Reference proteome</keyword>
<dbReference type="EMBL" id="CAMXCT010002157">
    <property type="protein sequence ID" value="CAI3996081.1"/>
    <property type="molecule type" value="Genomic_DNA"/>
</dbReference>
<comment type="caution">
    <text evidence="1">The sequence shown here is derived from an EMBL/GenBank/DDBJ whole genome shotgun (WGS) entry which is preliminary data.</text>
</comment>
<dbReference type="EMBL" id="CAMXCT020002157">
    <property type="protein sequence ID" value="CAL1149456.1"/>
    <property type="molecule type" value="Genomic_DNA"/>
</dbReference>
<dbReference type="OrthoDB" id="10428134at2759"/>
<gene>
    <name evidence="1" type="ORF">C1SCF055_LOCUS22584</name>
</gene>
<reference evidence="2 3" key="2">
    <citation type="submission" date="2024-05" db="EMBL/GenBank/DDBJ databases">
        <authorList>
            <person name="Chen Y."/>
            <person name="Shah S."/>
            <person name="Dougan E. K."/>
            <person name="Thang M."/>
            <person name="Chan C."/>
        </authorList>
    </citation>
    <scope>NUCLEOTIDE SEQUENCE [LARGE SCALE GENOMIC DNA]</scope>
</reference>
<name>A0A9P1G1J3_9DINO</name>
<dbReference type="AlphaFoldDB" id="A0A9P1G1J3"/>
<evidence type="ECO:0000313" key="3">
    <source>
        <dbReference type="Proteomes" id="UP001152797"/>
    </source>
</evidence>
<protein>
    <recommendedName>
        <fullName evidence="4">Zinc ribbon domain-containing protein</fullName>
    </recommendedName>
</protein>
<reference evidence="1" key="1">
    <citation type="submission" date="2022-10" db="EMBL/GenBank/DDBJ databases">
        <authorList>
            <person name="Chen Y."/>
            <person name="Dougan E. K."/>
            <person name="Chan C."/>
            <person name="Rhodes N."/>
            <person name="Thang M."/>
        </authorList>
    </citation>
    <scope>NUCLEOTIDE SEQUENCE</scope>
</reference>